<feature type="transmembrane region" description="Helical" evidence="2">
    <location>
        <begin position="461"/>
        <end position="484"/>
    </location>
</feature>
<feature type="transmembrane region" description="Helical" evidence="2">
    <location>
        <begin position="843"/>
        <end position="866"/>
    </location>
</feature>
<organism evidence="3 4">
    <name type="scientific">Tritrichomonas musculus</name>
    <dbReference type="NCBI Taxonomy" id="1915356"/>
    <lineage>
        <taxon>Eukaryota</taxon>
        <taxon>Metamonada</taxon>
        <taxon>Parabasalia</taxon>
        <taxon>Tritrichomonadida</taxon>
        <taxon>Tritrichomonadidae</taxon>
        <taxon>Tritrichomonas</taxon>
    </lineage>
</organism>
<keyword evidence="2" id="KW-0812">Transmembrane</keyword>
<feature type="compositionally biased region" description="Basic and acidic residues" evidence="1">
    <location>
        <begin position="941"/>
        <end position="952"/>
    </location>
</feature>
<feature type="transmembrane region" description="Helical" evidence="2">
    <location>
        <begin position="733"/>
        <end position="756"/>
    </location>
</feature>
<comment type="caution">
    <text evidence="3">The sequence shown here is derived from an EMBL/GenBank/DDBJ whole genome shotgun (WGS) entry which is preliminary data.</text>
</comment>
<feature type="compositionally biased region" description="Basic and acidic residues" evidence="1">
    <location>
        <begin position="978"/>
        <end position="1001"/>
    </location>
</feature>
<dbReference type="InterPro" id="IPR007498">
    <property type="entry name" value="PqiA-like"/>
</dbReference>
<evidence type="ECO:0000313" key="4">
    <source>
        <dbReference type="Proteomes" id="UP001470230"/>
    </source>
</evidence>
<dbReference type="EMBL" id="JAPFFF010000053">
    <property type="protein sequence ID" value="KAK8839143.1"/>
    <property type="molecule type" value="Genomic_DNA"/>
</dbReference>
<proteinExistence type="predicted"/>
<feature type="transmembrane region" description="Helical" evidence="2">
    <location>
        <begin position="679"/>
        <end position="707"/>
    </location>
</feature>
<dbReference type="Proteomes" id="UP001470230">
    <property type="component" value="Unassembled WGS sequence"/>
</dbReference>
<dbReference type="Pfam" id="PF04403">
    <property type="entry name" value="PqiA"/>
    <property type="match status" value="2"/>
</dbReference>
<evidence type="ECO:0000313" key="3">
    <source>
        <dbReference type="EMBL" id="KAK8839143.1"/>
    </source>
</evidence>
<feature type="transmembrane region" description="Helical" evidence="2">
    <location>
        <begin position="592"/>
        <end position="619"/>
    </location>
</feature>
<evidence type="ECO:0000256" key="1">
    <source>
        <dbReference type="SAM" id="MobiDB-lite"/>
    </source>
</evidence>
<dbReference type="PANTHER" id="PTHR34730">
    <property type="entry name" value="UNNAMED PRODUCT"/>
    <property type="match status" value="1"/>
</dbReference>
<keyword evidence="4" id="KW-1185">Reference proteome</keyword>
<feature type="transmembrane region" description="Helical" evidence="2">
    <location>
        <begin position="914"/>
        <end position="933"/>
    </location>
</feature>
<accession>A0ABR2GYW2</accession>
<feature type="transmembrane region" description="Helical" evidence="2">
    <location>
        <begin position="529"/>
        <end position="548"/>
    </location>
</feature>
<keyword evidence="2" id="KW-1133">Transmembrane helix</keyword>
<gene>
    <name evidence="3" type="ORF">M9Y10_032616</name>
</gene>
<protein>
    <submittedName>
        <fullName evidence="3">Uncharacterized protein</fullName>
    </submittedName>
</protein>
<feature type="transmembrane region" description="Helical" evidence="2">
    <location>
        <begin position="808"/>
        <end position="831"/>
    </location>
</feature>
<keyword evidence="2" id="KW-0472">Membrane</keyword>
<feature type="transmembrane region" description="Helical" evidence="2">
    <location>
        <begin position="639"/>
        <end position="659"/>
    </location>
</feature>
<feature type="compositionally biased region" description="Acidic residues" evidence="1">
    <location>
        <begin position="955"/>
        <end position="967"/>
    </location>
</feature>
<sequence length="1011" mass="114270">MEFTIPDQEVQIDKMKIKLSKMVIYDFDINYLNLSYFPEETQASNSIILRLQIIDVKMNGTIDVPSLLISKVQLKAVLTNLTAEIPLDFIKGSDDLMENVTIIEDSFYTNLDNFTITARGGSSFIIKPILPVIEKAAIGFINNETILYSLLNPLIEEYGGKLFEMINSYIRSEVNGPDEISIPLRNIQDLIPVIQSPIVDLLRYLLNDIVADPTNPLNINNLVNRFMGDTPGVRLTSLGKQFGFKVPIVISALIPESQTTVNFLIKELTVFGLNTWTDLSFLNPDSSSKFILDSHANLGNLKINVSTLLNFSTVDLNTSAVSHLSQDFDLYLELVDNTLDLDFQLAAIKGAGSNYTNAQYTNFDCLSKLIDDGETGVTKLLLNTTFKVFDYDTKGVLDGFIFNLVSFILDFFLRNNLDLVPKFLNGLIYEFLVQKELKGEITNKTCPYLHDEPIKEIDKPITIGCFSGAVFIALVMALIVALMTKKIRKNQQKMEDIDNEQDKEKPSTYTGFFRTDEEASLMMHPAIPLWARLLVPLLIFTNIALFISSNSGLGAGVFLKLLVGKDTKISLPSLFNFGLINSITEMWAAKSYFLSILICVLSCVWPYTKLVIMAIIWMLPTTVLKVHIRSRILRVLDELGKWSLLDSYVMTLMLIAFHIKLNFPIVNTRDIHNPTYLNIWVYPGYGFITLILGTLMSLALSHIICIINRKAKKYNKEEKVSAIKKGVYITQHWALNCLLVIILIFALALFTLGILIKSSSFDFAGLAGWFIDLLDKPTKKAYSVIDLGIGIPDAAEFPNSFGVRITQVIFFIVTVVVPYIHMIALFFLLFLPMTKKVLLHFYYVCETLYAWSCIDVFIISILATVLEIGQLTQFLVADKCDFIEPIIQNYFSEEYLVKGHEKCFVVITRVLPGSYFLIGATLLHTMATIWINIKARKLSKDEESSHEPKENETNFNEDPEGEMEDIESNSPYESNADLADKSETKKSKESQTDSMKSDQNRVVWERVYKQS</sequence>
<name>A0ABR2GYW2_9EUKA</name>
<reference evidence="3 4" key="1">
    <citation type="submission" date="2024-04" db="EMBL/GenBank/DDBJ databases">
        <title>Tritrichomonas musculus Genome.</title>
        <authorList>
            <person name="Alves-Ferreira E."/>
            <person name="Grigg M."/>
            <person name="Lorenzi H."/>
            <person name="Galac M."/>
        </authorList>
    </citation>
    <scope>NUCLEOTIDE SEQUENCE [LARGE SCALE GENOMIC DNA]</scope>
    <source>
        <strain evidence="3 4">EAF2021</strain>
    </source>
</reference>
<evidence type="ECO:0000256" key="2">
    <source>
        <dbReference type="SAM" id="Phobius"/>
    </source>
</evidence>
<feature type="region of interest" description="Disordered" evidence="1">
    <location>
        <begin position="941"/>
        <end position="1001"/>
    </location>
</feature>
<dbReference type="PANTHER" id="PTHR34730:SF1">
    <property type="entry name" value="PARAQUAT-INDUCIBLE PROTEIN A"/>
    <property type="match status" value="1"/>
</dbReference>
<dbReference type="Gene3D" id="3.15.10.10">
    <property type="entry name" value="Bactericidal permeability-increasing protein, domain 1"/>
    <property type="match status" value="1"/>
</dbReference>